<evidence type="ECO:0000256" key="1">
    <source>
        <dbReference type="ARBA" id="ARBA00009528"/>
    </source>
</evidence>
<dbReference type="PRINTS" id="PR00481">
    <property type="entry name" value="LAMNOPPTDASE"/>
</dbReference>
<evidence type="ECO:0000256" key="2">
    <source>
        <dbReference type="ARBA" id="ARBA00022438"/>
    </source>
</evidence>
<sequence>MEGRCPQPPPTSSTNHIMAVWQIRNPFPPQNVDNKSLNIISESYFTGGEPLNFREYQPVINRYVPNNPSGPSIAWVGKGIVYDTGGLSLKTKTTMPGMKRDCGGAAAILGAMYVAAELGRKSYRLRSGAAECPFRRQISQQNAQPAQKTVHIIVIIKPLPGRNAVLNVIDLLDDTGQHSGDHQISGKPTICCNELFTVKTNSKIAKYKRTSKLQAEKGVCGQMHGVMFWQYEDDAPWIRSDDSNRLEIDAGAVSSLYTWQDSRCDPDFLSTLPKPSNGSTLASGFGKRDAGMTPIKVLDDLMLTLAVVSSRDSHDILVPPKPRREAREVQLRWDDPGFHRGHALQH</sequence>
<dbReference type="Proteomes" id="UP000479000">
    <property type="component" value="Unassembled WGS sequence"/>
</dbReference>
<comment type="similarity">
    <text evidence="1">Belongs to the peptidase M17 family.</text>
</comment>
<protein>
    <recommendedName>
        <fullName evidence="5">Cytosol aminopeptidase domain-containing protein</fullName>
    </recommendedName>
</protein>
<organism evidence="6 7">
    <name type="scientific">Nesidiocoris tenuis</name>
    <dbReference type="NCBI Taxonomy" id="355587"/>
    <lineage>
        <taxon>Eukaryota</taxon>
        <taxon>Metazoa</taxon>
        <taxon>Ecdysozoa</taxon>
        <taxon>Arthropoda</taxon>
        <taxon>Hexapoda</taxon>
        <taxon>Insecta</taxon>
        <taxon>Pterygota</taxon>
        <taxon>Neoptera</taxon>
        <taxon>Paraneoptera</taxon>
        <taxon>Hemiptera</taxon>
        <taxon>Heteroptera</taxon>
        <taxon>Panheteroptera</taxon>
        <taxon>Cimicomorpha</taxon>
        <taxon>Miridae</taxon>
        <taxon>Dicyphina</taxon>
        <taxon>Nesidiocoris</taxon>
    </lineage>
</organism>
<keyword evidence="2" id="KW-0031">Aminopeptidase</keyword>
<evidence type="ECO:0000256" key="3">
    <source>
        <dbReference type="ARBA" id="ARBA00022670"/>
    </source>
</evidence>
<dbReference type="GO" id="GO:0030145">
    <property type="term" value="F:manganese ion binding"/>
    <property type="evidence" value="ECO:0007669"/>
    <property type="project" value="InterPro"/>
</dbReference>
<dbReference type="EMBL" id="CADCXU010023003">
    <property type="protein sequence ID" value="CAB0010354.1"/>
    <property type="molecule type" value="Genomic_DNA"/>
</dbReference>
<evidence type="ECO:0000313" key="6">
    <source>
        <dbReference type="EMBL" id="CAB0010354.1"/>
    </source>
</evidence>
<reference evidence="6 7" key="1">
    <citation type="submission" date="2020-02" db="EMBL/GenBank/DDBJ databases">
        <authorList>
            <person name="Ferguson B K."/>
        </authorList>
    </citation>
    <scope>NUCLEOTIDE SEQUENCE [LARGE SCALE GENOMIC DNA]</scope>
</reference>
<dbReference type="GO" id="GO:0005737">
    <property type="term" value="C:cytoplasm"/>
    <property type="evidence" value="ECO:0007669"/>
    <property type="project" value="InterPro"/>
</dbReference>
<dbReference type="PANTHER" id="PTHR11963:SF4">
    <property type="entry name" value="AMINOPEPTIDASE NPEPL1-RELATED"/>
    <property type="match status" value="1"/>
</dbReference>
<keyword evidence="4" id="KW-0378">Hydrolase</keyword>
<gene>
    <name evidence="6" type="ORF">NTEN_LOCUS15399</name>
</gene>
<accession>A0A6H5H2T6</accession>
<proteinExistence type="inferred from homology"/>
<dbReference type="OrthoDB" id="412814at2759"/>
<dbReference type="AlphaFoldDB" id="A0A6H5H2T6"/>
<feature type="domain" description="Cytosol aminopeptidase" evidence="5">
    <location>
        <begin position="60"/>
        <end position="120"/>
    </location>
</feature>
<dbReference type="GO" id="GO:0006508">
    <property type="term" value="P:proteolysis"/>
    <property type="evidence" value="ECO:0007669"/>
    <property type="project" value="UniProtKB-KW"/>
</dbReference>
<evidence type="ECO:0000313" key="7">
    <source>
        <dbReference type="Proteomes" id="UP000479000"/>
    </source>
</evidence>
<evidence type="ECO:0000256" key="4">
    <source>
        <dbReference type="ARBA" id="ARBA00022801"/>
    </source>
</evidence>
<dbReference type="Gene3D" id="3.40.630.10">
    <property type="entry name" value="Zn peptidases"/>
    <property type="match status" value="1"/>
</dbReference>
<dbReference type="Pfam" id="PF00883">
    <property type="entry name" value="Peptidase_M17"/>
    <property type="match status" value="1"/>
</dbReference>
<keyword evidence="7" id="KW-1185">Reference proteome</keyword>
<evidence type="ECO:0000259" key="5">
    <source>
        <dbReference type="Pfam" id="PF00883"/>
    </source>
</evidence>
<name>A0A6H5H2T6_9HEMI</name>
<dbReference type="GO" id="GO:0070006">
    <property type="term" value="F:metalloaminopeptidase activity"/>
    <property type="evidence" value="ECO:0007669"/>
    <property type="project" value="InterPro"/>
</dbReference>
<keyword evidence="3" id="KW-0645">Protease</keyword>
<dbReference type="InterPro" id="IPR011356">
    <property type="entry name" value="Leucine_aapep/pepB"/>
</dbReference>
<dbReference type="PANTHER" id="PTHR11963">
    <property type="entry name" value="LEUCINE AMINOPEPTIDASE-RELATED"/>
    <property type="match status" value="1"/>
</dbReference>
<dbReference type="InterPro" id="IPR000819">
    <property type="entry name" value="Peptidase_M17_C"/>
</dbReference>
<dbReference type="SUPFAM" id="SSF53187">
    <property type="entry name" value="Zn-dependent exopeptidases"/>
    <property type="match status" value="1"/>
</dbReference>